<dbReference type="EMBL" id="KZ821237">
    <property type="protein sequence ID" value="PYH44366.1"/>
    <property type="molecule type" value="Genomic_DNA"/>
</dbReference>
<dbReference type="AlphaFoldDB" id="A0A318ZAJ7"/>
<keyword evidence="3" id="KW-1185">Reference proteome</keyword>
<dbReference type="Proteomes" id="UP000248349">
    <property type="component" value="Unassembled WGS sequence"/>
</dbReference>
<name>A0A318ZAJ7_9EURO</name>
<keyword evidence="1" id="KW-1133">Transmembrane helix</keyword>
<protein>
    <submittedName>
        <fullName evidence="2">Uncharacterized protein</fullName>
    </submittedName>
</protein>
<feature type="transmembrane region" description="Helical" evidence="1">
    <location>
        <begin position="32"/>
        <end position="55"/>
    </location>
</feature>
<reference evidence="2 3" key="1">
    <citation type="submission" date="2016-12" db="EMBL/GenBank/DDBJ databases">
        <title>The genomes of Aspergillus section Nigri reveals drivers in fungal speciation.</title>
        <authorList>
            <consortium name="DOE Joint Genome Institute"/>
            <person name="Vesth T.C."/>
            <person name="Nybo J."/>
            <person name="Theobald S."/>
            <person name="Brandl J."/>
            <person name="Frisvad J.C."/>
            <person name="Nielsen K.F."/>
            <person name="Lyhne E.K."/>
            <person name="Kogle M.E."/>
            <person name="Kuo A."/>
            <person name="Riley R."/>
            <person name="Clum A."/>
            <person name="Nolan M."/>
            <person name="Lipzen A."/>
            <person name="Salamov A."/>
            <person name="Henrissat B."/>
            <person name="Wiebenga A."/>
            <person name="De Vries R.P."/>
            <person name="Grigoriev I.V."/>
            <person name="Mortensen U.H."/>
            <person name="Andersen M.R."/>
            <person name="Baker S.E."/>
        </authorList>
    </citation>
    <scope>NUCLEOTIDE SEQUENCE [LARGE SCALE GENOMIC DNA]</scope>
    <source>
        <strain evidence="2 3">JOP 1030-1</strain>
    </source>
</reference>
<gene>
    <name evidence="2" type="ORF">BP01DRAFT_81084</name>
</gene>
<evidence type="ECO:0000313" key="3">
    <source>
        <dbReference type="Proteomes" id="UP000248349"/>
    </source>
</evidence>
<dbReference type="GeneID" id="37081360"/>
<evidence type="ECO:0000256" key="1">
    <source>
        <dbReference type="SAM" id="Phobius"/>
    </source>
</evidence>
<dbReference type="RefSeq" id="XP_025430348.1">
    <property type="nucleotide sequence ID" value="XM_025580131.1"/>
</dbReference>
<proteinExistence type="predicted"/>
<evidence type="ECO:0000313" key="2">
    <source>
        <dbReference type="EMBL" id="PYH44366.1"/>
    </source>
</evidence>
<accession>A0A318ZAJ7</accession>
<feature type="transmembrane region" description="Helical" evidence="1">
    <location>
        <begin position="61"/>
        <end position="80"/>
    </location>
</feature>
<keyword evidence="1" id="KW-0472">Membrane</keyword>
<organism evidence="2 3">
    <name type="scientific">Aspergillus saccharolyticus JOP 1030-1</name>
    <dbReference type="NCBI Taxonomy" id="1450539"/>
    <lineage>
        <taxon>Eukaryota</taxon>
        <taxon>Fungi</taxon>
        <taxon>Dikarya</taxon>
        <taxon>Ascomycota</taxon>
        <taxon>Pezizomycotina</taxon>
        <taxon>Eurotiomycetes</taxon>
        <taxon>Eurotiomycetidae</taxon>
        <taxon>Eurotiales</taxon>
        <taxon>Aspergillaceae</taxon>
        <taxon>Aspergillus</taxon>
        <taxon>Aspergillus subgen. Circumdati</taxon>
    </lineage>
</organism>
<keyword evidence="1" id="KW-0812">Transmembrane</keyword>
<sequence>MKKPMFSSLPIANTNPSLQFLHHMRLLAQSTVLFHAPFFFSLTILLLFSLSYLVAFPYTCFFLWTSLFISYFFLFSNLWSLSIARDPEPRTFFLFLCLAPSSTQCLPSFSLSYDFPVFPPHPQFQVRFRFRLLVHVH</sequence>